<dbReference type="EMBL" id="LS992241">
    <property type="protein sequence ID" value="SYX84635.1"/>
    <property type="molecule type" value="Genomic_DNA"/>
</dbReference>
<accession>A0A383RBY3</accession>
<evidence type="ECO:0000313" key="1">
    <source>
        <dbReference type="EMBL" id="SYX84635.1"/>
    </source>
</evidence>
<dbReference type="Proteomes" id="UP000304148">
    <property type="component" value="Chromosome"/>
</dbReference>
<dbReference type="AlphaFoldDB" id="A0A383RBY3"/>
<name>A0A383RBY3_PAEAL</name>
<evidence type="ECO:0000313" key="2">
    <source>
        <dbReference type="Proteomes" id="UP000304148"/>
    </source>
</evidence>
<sequence>MKGDSIDLIKSLIQFEGNYTFSMITRNYDRLGGVCFSGNHNVTKNSVNFVLDKEMVESLAAAKSIEEVIEIYREIGFFTVGGTGDE</sequence>
<dbReference type="RefSeq" id="WP_138186506.1">
    <property type="nucleotide sequence ID" value="NZ_LS992241.1"/>
</dbReference>
<reference evidence="2" key="1">
    <citation type="submission" date="2018-08" db="EMBL/GenBank/DDBJ databases">
        <authorList>
            <person name="Chevrot R."/>
        </authorList>
    </citation>
    <scope>NUCLEOTIDE SEQUENCE [LARGE SCALE GENOMIC DNA]</scope>
</reference>
<organism evidence="1 2">
    <name type="scientific">Paenibacillus alvei</name>
    <name type="common">Bacillus alvei</name>
    <dbReference type="NCBI Taxonomy" id="44250"/>
    <lineage>
        <taxon>Bacteria</taxon>
        <taxon>Bacillati</taxon>
        <taxon>Bacillota</taxon>
        <taxon>Bacilli</taxon>
        <taxon>Bacillales</taxon>
        <taxon>Paenibacillaceae</taxon>
        <taxon>Paenibacillus</taxon>
    </lineage>
</organism>
<proteinExistence type="predicted"/>
<gene>
    <name evidence="1" type="ORF">PBLR_13057</name>
</gene>
<protein>
    <submittedName>
        <fullName evidence="1">Uncharacterized protein</fullName>
    </submittedName>
</protein>